<gene>
    <name evidence="7" type="ORF">GCM10010844_12090</name>
</gene>
<comment type="subcellular location">
    <subcellularLocation>
        <location evidence="1">Membrane</location>
        <topology evidence="1">Multi-pass membrane protein</topology>
    </subcellularLocation>
</comment>
<evidence type="ECO:0000256" key="3">
    <source>
        <dbReference type="ARBA" id="ARBA00022989"/>
    </source>
</evidence>
<keyword evidence="3 5" id="KW-1133">Transmembrane helix</keyword>
<dbReference type="InterPro" id="IPR051533">
    <property type="entry name" value="WaaL-like"/>
</dbReference>
<dbReference type="InterPro" id="IPR007016">
    <property type="entry name" value="O-antigen_ligase-rel_domated"/>
</dbReference>
<evidence type="ECO:0000259" key="6">
    <source>
        <dbReference type="Pfam" id="PF04932"/>
    </source>
</evidence>
<feature type="transmembrane region" description="Helical" evidence="5">
    <location>
        <begin position="66"/>
        <end position="87"/>
    </location>
</feature>
<dbReference type="Pfam" id="PF04932">
    <property type="entry name" value="Wzy_C"/>
    <property type="match status" value="1"/>
</dbReference>
<evidence type="ECO:0000256" key="5">
    <source>
        <dbReference type="SAM" id="Phobius"/>
    </source>
</evidence>
<keyword evidence="2 5" id="KW-0812">Transmembrane</keyword>
<sequence>MDMRISLRPYHVIYFSLLFFIFIPKINLIGLNSTAVGIKPDDILYFLLLIISIGMFYFDKKIPRKILAIFLVITILNIVQILLSNFGTSALPYLLRYTMYISIFFIGYMLAQRNLKKSFNAIVNLSAFAVLIEFIWSILQFLGILGGSQDGVWRTGHIYRTVAQTANPIELALLVLFQIPFLIYMMSSVKKSTKKIAYILIIMACTTLFMTQSRAAMIVGVLIVGLSYIKSSKNKYISLLIIIVFFAISGYSLSKNERITSVFKSNSIASLAKDLRNGGQIINSDVNFVKLDRLSSNSDPSLFIRLSKWRYLWEKIKQGPLGFGPGYFGPSIDGFYIRMLAENGPLGLMLFLILLYNIFGRIYLNNSLKYAVPFAVMAIMIVAFIVDAFYFSRFAYWFWFVSGIFYVNTQRGNKND</sequence>
<keyword evidence="8" id="KW-1185">Reference proteome</keyword>
<feature type="transmembrane region" description="Helical" evidence="5">
    <location>
        <begin position="196"/>
        <end position="224"/>
    </location>
</feature>
<feature type="domain" description="O-antigen ligase-related" evidence="6">
    <location>
        <begin position="200"/>
        <end position="337"/>
    </location>
</feature>
<proteinExistence type="predicted"/>
<feature type="transmembrane region" description="Helical" evidence="5">
    <location>
        <begin position="346"/>
        <end position="364"/>
    </location>
</feature>
<feature type="transmembrane region" description="Helical" evidence="5">
    <location>
        <begin position="93"/>
        <end position="111"/>
    </location>
</feature>
<name>A0ABQ2FH54_9DEIO</name>
<keyword evidence="4 5" id="KW-0472">Membrane</keyword>
<accession>A0ABQ2FH54</accession>
<comment type="caution">
    <text evidence="7">The sequence shown here is derived from an EMBL/GenBank/DDBJ whole genome shotgun (WGS) entry which is preliminary data.</text>
</comment>
<feature type="transmembrane region" description="Helical" evidence="5">
    <location>
        <begin position="123"/>
        <end position="145"/>
    </location>
</feature>
<feature type="transmembrane region" description="Helical" evidence="5">
    <location>
        <begin position="165"/>
        <end position="184"/>
    </location>
</feature>
<feature type="transmembrane region" description="Helical" evidence="5">
    <location>
        <begin position="12"/>
        <end position="31"/>
    </location>
</feature>
<evidence type="ECO:0000256" key="2">
    <source>
        <dbReference type="ARBA" id="ARBA00022692"/>
    </source>
</evidence>
<evidence type="ECO:0000313" key="7">
    <source>
        <dbReference type="EMBL" id="GGK95182.1"/>
    </source>
</evidence>
<dbReference type="PANTHER" id="PTHR37422:SF13">
    <property type="entry name" value="LIPOPOLYSACCHARIDE BIOSYNTHESIS PROTEIN PA4999-RELATED"/>
    <property type="match status" value="1"/>
</dbReference>
<evidence type="ECO:0000256" key="4">
    <source>
        <dbReference type="ARBA" id="ARBA00023136"/>
    </source>
</evidence>
<feature type="transmembrane region" description="Helical" evidence="5">
    <location>
        <begin position="370"/>
        <end position="391"/>
    </location>
</feature>
<protein>
    <recommendedName>
        <fullName evidence="6">O-antigen ligase-related domain-containing protein</fullName>
    </recommendedName>
</protein>
<dbReference type="PANTHER" id="PTHR37422">
    <property type="entry name" value="TEICHURONIC ACID BIOSYNTHESIS PROTEIN TUAE"/>
    <property type="match status" value="1"/>
</dbReference>
<organism evidence="7 8">
    <name type="scientific">Deinococcus radiotolerans</name>
    <dbReference type="NCBI Taxonomy" id="1309407"/>
    <lineage>
        <taxon>Bacteria</taxon>
        <taxon>Thermotogati</taxon>
        <taxon>Deinococcota</taxon>
        <taxon>Deinococci</taxon>
        <taxon>Deinococcales</taxon>
        <taxon>Deinococcaceae</taxon>
        <taxon>Deinococcus</taxon>
    </lineage>
</organism>
<feature type="transmembrane region" description="Helical" evidence="5">
    <location>
        <begin position="236"/>
        <end position="254"/>
    </location>
</feature>
<evidence type="ECO:0000313" key="8">
    <source>
        <dbReference type="Proteomes" id="UP000604341"/>
    </source>
</evidence>
<reference evidence="8" key="1">
    <citation type="journal article" date="2019" name="Int. J. Syst. Evol. Microbiol.">
        <title>The Global Catalogue of Microorganisms (GCM) 10K type strain sequencing project: providing services to taxonomists for standard genome sequencing and annotation.</title>
        <authorList>
            <consortium name="The Broad Institute Genomics Platform"/>
            <consortium name="The Broad Institute Genome Sequencing Center for Infectious Disease"/>
            <person name="Wu L."/>
            <person name="Ma J."/>
        </authorList>
    </citation>
    <scope>NUCLEOTIDE SEQUENCE [LARGE SCALE GENOMIC DNA]</scope>
    <source>
        <strain evidence="8">JCM 19173</strain>
    </source>
</reference>
<evidence type="ECO:0000256" key="1">
    <source>
        <dbReference type="ARBA" id="ARBA00004141"/>
    </source>
</evidence>
<dbReference type="EMBL" id="BMPE01000002">
    <property type="protein sequence ID" value="GGK95182.1"/>
    <property type="molecule type" value="Genomic_DNA"/>
</dbReference>
<dbReference type="Proteomes" id="UP000604341">
    <property type="component" value="Unassembled WGS sequence"/>
</dbReference>
<feature type="transmembrane region" description="Helical" evidence="5">
    <location>
        <begin position="43"/>
        <end position="59"/>
    </location>
</feature>